<gene>
    <name evidence="1" type="ORF">SAMN04488071_3097</name>
</gene>
<dbReference type="EMBL" id="FNAK01000007">
    <property type="protein sequence ID" value="SDE50435.1"/>
    <property type="molecule type" value="Genomic_DNA"/>
</dbReference>
<keyword evidence="2" id="KW-1185">Reference proteome</keyword>
<protein>
    <submittedName>
        <fullName evidence="1">GrpB domain, predicted nucleotidyltransferase, UPF0157 family</fullName>
    </submittedName>
</protein>
<dbReference type="SUPFAM" id="SSF81301">
    <property type="entry name" value="Nucleotidyltransferase"/>
    <property type="match status" value="1"/>
</dbReference>
<dbReference type="InterPro" id="IPR007344">
    <property type="entry name" value="GrpB/CoaE"/>
</dbReference>
<sequence length="173" mass="19126">MTKSVHLVPHSTSWKAAFDEQVPVIRHALGNNAVCIAHIGSTAIPGILAKPIIDILVEVADIDAVDEATPAMLEAGFEAKGEYGIPGRRYFRLTDGEGRRTHHVHVFEKGSHHAVRHVAFRDFMRAHPEMAQAYSDLKANLAEMPGPAYQDAKSAFVEEIQVIALKWVEVLER</sequence>
<dbReference type="Proteomes" id="UP000183685">
    <property type="component" value="Unassembled WGS sequence"/>
</dbReference>
<dbReference type="Pfam" id="PF04229">
    <property type="entry name" value="GrpB"/>
    <property type="match status" value="1"/>
</dbReference>
<evidence type="ECO:0000313" key="2">
    <source>
        <dbReference type="Proteomes" id="UP000183685"/>
    </source>
</evidence>
<dbReference type="Gene3D" id="3.30.460.10">
    <property type="entry name" value="Beta Polymerase, domain 2"/>
    <property type="match status" value="1"/>
</dbReference>
<dbReference type="AlphaFoldDB" id="A0A1G7DI13"/>
<organism evidence="1 2">
    <name type="scientific">Kordiimonas lacus</name>
    <dbReference type="NCBI Taxonomy" id="637679"/>
    <lineage>
        <taxon>Bacteria</taxon>
        <taxon>Pseudomonadati</taxon>
        <taxon>Pseudomonadota</taxon>
        <taxon>Alphaproteobacteria</taxon>
        <taxon>Kordiimonadales</taxon>
        <taxon>Kordiimonadaceae</taxon>
        <taxon>Kordiimonas</taxon>
    </lineage>
</organism>
<dbReference type="GO" id="GO:0016740">
    <property type="term" value="F:transferase activity"/>
    <property type="evidence" value="ECO:0007669"/>
    <property type="project" value="UniProtKB-KW"/>
</dbReference>
<reference evidence="1 2" key="1">
    <citation type="submission" date="2016-10" db="EMBL/GenBank/DDBJ databases">
        <authorList>
            <person name="de Groot N.N."/>
        </authorList>
    </citation>
    <scope>NUCLEOTIDE SEQUENCE [LARGE SCALE GENOMIC DNA]</scope>
    <source>
        <strain evidence="1 2">CGMCC 1.9109</strain>
    </source>
</reference>
<name>A0A1G7DI13_9PROT</name>
<dbReference type="STRING" id="637679.GCA_001550055_02209"/>
<dbReference type="PANTHER" id="PTHR34822">
    <property type="entry name" value="GRPB DOMAIN PROTEIN (AFU_ORTHOLOGUE AFUA_1G01530)"/>
    <property type="match status" value="1"/>
</dbReference>
<dbReference type="InterPro" id="IPR043519">
    <property type="entry name" value="NT_sf"/>
</dbReference>
<keyword evidence="1" id="KW-0808">Transferase</keyword>
<proteinExistence type="predicted"/>
<dbReference type="OrthoDB" id="9799092at2"/>
<dbReference type="RefSeq" id="WP_068304957.1">
    <property type="nucleotide sequence ID" value="NZ_FNAK01000007.1"/>
</dbReference>
<dbReference type="PANTHER" id="PTHR34822:SF1">
    <property type="entry name" value="GRPB FAMILY PROTEIN"/>
    <property type="match status" value="1"/>
</dbReference>
<accession>A0A1G7DI13</accession>
<evidence type="ECO:0000313" key="1">
    <source>
        <dbReference type="EMBL" id="SDE50435.1"/>
    </source>
</evidence>